<sequence>MIISLLIGRGNNAMNKVYNDNSKIDNASNTFGLDENEEIIELGTYKGRLRLSGSGTIRHIKLVGYEKRLF</sequence>
<reference evidence="1 2" key="1">
    <citation type="submission" date="2021-06" db="EMBL/GenBank/DDBJ databases">
        <authorList>
            <person name="Sun Q."/>
            <person name="Li D."/>
        </authorList>
    </citation>
    <scope>NUCLEOTIDE SEQUENCE [LARGE SCALE GENOMIC DNA]</scope>
    <source>
        <strain evidence="1 2">MSJ-40</strain>
    </source>
</reference>
<gene>
    <name evidence="1" type="ORF">KQI42_06510</name>
</gene>
<accession>A0ABS6E5F7</accession>
<dbReference type="EMBL" id="JAHLPM010000004">
    <property type="protein sequence ID" value="MBU5437650.1"/>
    <property type="molecule type" value="Genomic_DNA"/>
</dbReference>
<dbReference type="Proteomes" id="UP000749471">
    <property type="component" value="Unassembled WGS sequence"/>
</dbReference>
<name>A0ABS6E5F7_9FIRM</name>
<dbReference type="RefSeq" id="WP_216517961.1">
    <property type="nucleotide sequence ID" value="NZ_JAHLPM010000004.1"/>
</dbReference>
<evidence type="ECO:0000313" key="1">
    <source>
        <dbReference type="EMBL" id="MBU5437650.1"/>
    </source>
</evidence>
<comment type="caution">
    <text evidence="1">The sequence shown here is derived from an EMBL/GenBank/DDBJ whole genome shotgun (WGS) entry which is preliminary data.</text>
</comment>
<organism evidence="1 2">
    <name type="scientific">Tissierella simiarum</name>
    <dbReference type="NCBI Taxonomy" id="2841534"/>
    <lineage>
        <taxon>Bacteria</taxon>
        <taxon>Bacillati</taxon>
        <taxon>Bacillota</taxon>
        <taxon>Tissierellia</taxon>
        <taxon>Tissierellales</taxon>
        <taxon>Tissierellaceae</taxon>
        <taxon>Tissierella</taxon>
    </lineage>
</organism>
<protein>
    <submittedName>
        <fullName evidence="1">Uncharacterized protein</fullName>
    </submittedName>
</protein>
<evidence type="ECO:0000313" key="2">
    <source>
        <dbReference type="Proteomes" id="UP000749471"/>
    </source>
</evidence>
<proteinExistence type="predicted"/>
<keyword evidence="2" id="KW-1185">Reference proteome</keyword>